<evidence type="ECO:0000256" key="2">
    <source>
        <dbReference type="SAM" id="Phobius"/>
    </source>
</evidence>
<feature type="domain" description="Bacterial sugar transferase" evidence="3">
    <location>
        <begin position="7"/>
        <end position="182"/>
    </location>
</feature>
<feature type="transmembrane region" description="Helical" evidence="2">
    <location>
        <begin position="13"/>
        <end position="37"/>
    </location>
</feature>
<keyword evidence="2" id="KW-1133">Transmembrane helix</keyword>
<feature type="transmembrane region" description="Helical" evidence="2">
    <location>
        <begin position="266"/>
        <end position="284"/>
    </location>
</feature>
<comment type="similarity">
    <text evidence="1">Belongs to the bacterial sugar transferase family.</text>
</comment>
<evidence type="ECO:0000259" key="3">
    <source>
        <dbReference type="Pfam" id="PF02397"/>
    </source>
</evidence>
<dbReference type="InterPro" id="IPR003362">
    <property type="entry name" value="Bact_transf"/>
</dbReference>
<dbReference type="Pfam" id="PF02397">
    <property type="entry name" value="Bac_transf"/>
    <property type="match status" value="1"/>
</dbReference>
<evidence type="ECO:0000256" key="1">
    <source>
        <dbReference type="ARBA" id="ARBA00006464"/>
    </source>
</evidence>
<evidence type="ECO:0000313" key="4">
    <source>
        <dbReference type="EMBL" id="SHJ45846.1"/>
    </source>
</evidence>
<dbReference type="GO" id="GO:0016780">
    <property type="term" value="F:phosphotransferase activity, for other substituted phosphate groups"/>
    <property type="evidence" value="ECO:0007669"/>
    <property type="project" value="TreeGrafter"/>
</dbReference>
<keyword evidence="4" id="KW-0808">Transferase</keyword>
<sequence>MYARCLKREIDCVLALVGIVVLSPLFVILIVLGCIFMRGNPFFTQQRPGYHERVFKLVKFRTMDNHRGADGELLPDEVRLNKYGRFLRSTSLDELPELFNILKGDMAIVGPRPLLVQYLPLYNEEQRRRHDVRPGLTGYAQTHGRNSVSWEDKFAMDVWYVRHVSLALDLQVLVDTVRVVLKRDGISSETAATMEAFTGTPEGVVAEWNIINTGKSIKTFNYLYDDNLFDSKREKGIDIPRNINCIYLIWLIPLVLYLMALYKNSLGYAGLFGGLTIVLLFVITKLDFYKNRNRYESAEQARIEALEKTISQFFDKPALTYEIKKSAAEWYLSESKKMPLAIILGIVSRIWLLVISFTVFLIGSLYQPAEGWDLRILVLIFVLQLFADSDLCKAALDLSESQNYRLVKRYKDYIVKSELEKS</sequence>
<dbReference type="PROSITE" id="PS51257">
    <property type="entry name" value="PROKAR_LIPOPROTEIN"/>
    <property type="match status" value="1"/>
</dbReference>
<dbReference type="AlphaFoldDB" id="A0A1M6JGM1"/>
<accession>A0A1M6JGM1</accession>
<protein>
    <submittedName>
        <fullName evidence="4">Sugar transferase involved in LPS biosynthesis (Colanic, teichoic acid)</fullName>
    </submittedName>
</protein>
<feature type="transmembrane region" description="Helical" evidence="2">
    <location>
        <begin position="340"/>
        <end position="362"/>
    </location>
</feature>
<organism evidence="4 5">
    <name type="scientific">Pseudobutyrivibrio xylanivorans DSM 14809</name>
    <dbReference type="NCBI Taxonomy" id="1123012"/>
    <lineage>
        <taxon>Bacteria</taxon>
        <taxon>Bacillati</taxon>
        <taxon>Bacillota</taxon>
        <taxon>Clostridia</taxon>
        <taxon>Lachnospirales</taxon>
        <taxon>Lachnospiraceae</taxon>
        <taxon>Pseudobutyrivibrio</taxon>
    </lineage>
</organism>
<evidence type="ECO:0000313" key="5">
    <source>
        <dbReference type="Proteomes" id="UP000184185"/>
    </source>
</evidence>
<keyword evidence="5" id="KW-1185">Reference proteome</keyword>
<feature type="transmembrane region" description="Helical" evidence="2">
    <location>
        <begin position="242"/>
        <end position="260"/>
    </location>
</feature>
<dbReference type="Proteomes" id="UP000184185">
    <property type="component" value="Unassembled WGS sequence"/>
</dbReference>
<dbReference type="OrthoDB" id="9808602at2"/>
<dbReference type="EMBL" id="FQYQ01000023">
    <property type="protein sequence ID" value="SHJ45846.1"/>
    <property type="molecule type" value="Genomic_DNA"/>
</dbReference>
<gene>
    <name evidence="4" type="ORF">SAMN02745725_02598</name>
</gene>
<reference evidence="4 5" key="1">
    <citation type="submission" date="2016-11" db="EMBL/GenBank/DDBJ databases">
        <authorList>
            <person name="Jaros S."/>
            <person name="Januszkiewicz K."/>
            <person name="Wedrychowicz H."/>
        </authorList>
    </citation>
    <scope>NUCLEOTIDE SEQUENCE [LARGE SCALE GENOMIC DNA]</scope>
    <source>
        <strain evidence="4 5">DSM 14809</strain>
    </source>
</reference>
<keyword evidence="2" id="KW-0812">Transmembrane</keyword>
<name>A0A1M6JGM1_PSEXY</name>
<dbReference type="PANTHER" id="PTHR30576:SF8">
    <property type="entry name" value="UNDECAPRENYL-PHOSPHATE GALACTOSE PHOSPHOTRANSFERASE"/>
    <property type="match status" value="1"/>
</dbReference>
<keyword evidence="2" id="KW-0472">Membrane</keyword>
<proteinExistence type="inferred from homology"/>
<dbReference type="PANTHER" id="PTHR30576">
    <property type="entry name" value="COLANIC BIOSYNTHESIS UDP-GLUCOSE LIPID CARRIER TRANSFERASE"/>
    <property type="match status" value="1"/>
</dbReference>